<comment type="caution">
    <text evidence="2">The sequence shown here is derived from an EMBL/GenBank/DDBJ whole genome shotgun (WGS) entry which is preliminary data.</text>
</comment>
<reference evidence="2 3" key="1">
    <citation type="submission" date="2016-01" db="EMBL/GenBank/DDBJ databases">
        <authorList>
            <person name="Regsiter A."/>
            <person name="william w."/>
        </authorList>
    </citation>
    <scope>NUCLEOTIDE SEQUENCE [LARGE SCALE GENOMIC DNA]</scope>
    <source>
        <strain evidence="2 3">CFBP 5494</strain>
    </source>
</reference>
<dbReference type="SUPFAM" id="SSF54909">
    <property type="entry name" value="Dimeric alpha+beta barrel"/>
    <property type="match status" value="1"/>
</dbReference>
<gene>
    <name evidence="2" type="ORF">AGR2A_pb10063</name>
</gene>
<dbReference type="PROSITE" id="PS51725">
    <property type="entry name" value="ABM"/>
    <property type="match status" value="1"/>
</dbReference>
<dbReference type="InterPro" id="IPR007138">
    <property type="entry name" value="ABM_dom"/>
</dbReference>
<evidence type="ECO:0000313" key="3">
    <source>
        <dbReference type="Proteomes" id="UP000191933"/>
    </source>
</evidence>
<dbReference type="GO" id="GO:0016491">
    <property type="term" value="F:oxidoreductase activity"/>
    <property type="evidence" value="ECO:0007669"/>
    <property type="project" value="TreeGrafter"/>
</dbReference>
<organism evidence="2 3">
    <name type="scientific">Agrobacterium genomosp. 2 str. CFBP 5494</name>
    <dbReference type="NCBI Taxonomy" id="1183436"/>
    <lineage>
        <taxon>Bacteria</taxon>
        <taxon>Pseudomonadati</taxon>
        <taxon>Pseudomonadota</taxon>
        <taxon>Alphaproteobacteria</taxon>
        <taxon>Hyphomicrobiales</taxon>
        <taxon>Rhizobiaceae</taxon>
        <taxon>Rhizobium/Agrobacterium group</taxon>
        <taxon>Agrobacterium</taxon>
        <taxon>Agrobacterium tumefaciens complex</taxon>
    </lineage>
</organism>
<dbReference type="InterPro" id="IPR011008">
    <property type="entry name" value="Dimeric_a/b-barrel"/>
</dbReference>
<keyword evidence="3" id="KW-1185">Reference proteome</keyword>
<dbReference type="EMBL" id="FBVY01000047">
    <property type="protein sequence ID" value="CUX03256.1"/>
    <property type="molecule type" value="Genomic_DNA"/>
</dbReference>
<protein>
    <recommendedName>
        <fullName evidence="1">ABM domain-containing protein</fullName>
    </recommendedName>
</protein>
<dbReference type="Proteomes" id="UP000191933">
    <property type="component" value="Unassembled WGS sequence"/>
</dbReference>
<feature type="domain" description="ABM" evidence="1">
    <location>
        <begin position="9"/>
        <end position="97"/>
    </location>
</feature>
<evidence type="ECO:0000259" key="1">
    <source>
        <dbReference type="PROSITE" id="PS51725"/>
    </source>
</evidence>
<dbReference type="InterPro" id="IPR050744">
    <property type="entry name" value="AI-2_Isomerase_LsrG"/>
</dbReference>
<name>A0A9W5B812_9HYPH</name>
<accession>A0A9W5B812</accession>
<sequence>MSAQLSDQIELIALLRAKPDKSVALFSALAAIVPDVRKEDGCLRYDLHVDRDNPEMAVMIESWRDEAALAAHAAGAPFQSLALRLDELLAEPLRLQRLQHLA</sequence>
<dbReference type="Gene3D" id="3.30.70.100">
    <property type="match status" value="1"/>
</dbReference>
<dbReference type="PANTHER" id="PTHR33336">
    <property type="entry name" value="QUINOL MONOOXYGENASE YGIN-RELATED"/>
    <property type="match status" value="1"/>
</dbReference>
<dbReference type="GO" id="GO:0005829">
    <property type="term" value="C:cytosol"/>
    <property type="evidence" value="ECO:0007669"/>
    <property type="project" value="TreeGrafter"/>
</dbReference>
<dbReference type="Pfam" id="PF03992">
    <property type="entry name" value="ABM"/>
    <property type="match status" value="1"/>
</dbReference>
<proteinExistence type="predicted"/>
<dbReference type="PANTHER" id="PTHR33336:SF3">
    <property type="entry name" value="ABM DOMAIN-CONTAINING PROTEIN"/>
    <property type="match status" value="1"/>
</dbReference>
<evidence type="ECO:0000313" key="2">
    <source>
        <dbReference type="EMBL" id="CUX03256.1"/>
    </source>
</evidence>
<dbReference type="AlphaFoldDB" id="A0A9W5B812"/>
<dbReference type="RefSeq" id="WP_080823850.1">
    <property type="nucleotide sequence ID" value="NZ_LT009721.1"/>
</dbReference>